<keyword evidence="3" id="KW-1185">Reference proteome</keyword>
<gene>
    <name evidence="2" type="ORF">PCON_12278</name>
</gene>
<dbReference type="AlphaFoldDB" id="U4L633"/>
<protein>
    <submittedName>
        <fullName evidence="2">Uncharacterized protein</fullName>
    </submittedName>
</protein>
<feature type="region of interest" description="Disordered" evidence="1">
    <location>
        <begin position="1"/>
        <end position="63"/>
    </location>
</feature>
<evidence type="ECO:0000313" key="3">
    <source>
        <dbReference type="Proteomes" id="UP000018144"/>
    </source>
</evidence>
<evidence type="ECO:0000256" key="1">
    <source>
        <dbReference type="SAM" id="MobiDB-lite"/>
    </source>
</evidence>
<sequence>MSNRRDPYGRQSKTEKESKETNSGQDTLLNPNMFNNIQGLDPNQPLYSTVQQPQAQAPTESTVLPTSLSNDGMAAQQLISESVAASSSGGPVHPSNSLFNRIKLPAEHKTQPVQSVLAFAAALPPHNHSLSLQL</sequence>
<dbReference type="EMBL" id="HF935723">
    <property type="protein sequence ID" value="CCX12684.1"/>
    <property type="molecule type" value="Genomic_DNA"/>
</dbReference>
<reference evidence="2 3" key="1">
    <citation type="journal article" date="2013" name="PLoS Genet.">
        <title>The genome and development-dependent transcriptomes of Pyronema confluens: a window into fungal evolution.</title>
        <authorList>
            <person name="Traeger S."/>
            <person name="Altegoer F."/>
            <person name="Freitag M."/>
            <person name="Gabaldon T."/>
            <person name="Kempken F."/>
            <person name="Kumar A."/>
            <person name="Marcet-Houben M."/>
            <person name="Poggeler S."/>
            <person name="Stajich J.E."/>
            <person name="Nowrousian M."/>
        </authorList>
    </citation>
    <scope>NUCLEOTIDE SEQUENCE [LARGE SCALE GENOMIC DNA]</scope>
    <source>
        <strain evidence="3">CBS 100304</strain>
        <tissue evidence="2">Vegetative mycelium</tissue>
    </source>
</reference>
<accession>U4L633</accession>
<feature type="compositionally biased region" description="Basic and acidic residues" evidence="1">
    <location>
        <begin position="1"/>
        <end position="20"/>
    </location>
</feature>
<feature type="compositionally biased region" description="Polar residues" evidence="1">
    <location>
        <begin position="45"/>
        <end position="63"/>
    </location>
</feature>
<proteinExistence type="predicted"/>
<name>U4L633_PYROM</name>
<organism evidence="2 3">
    <name type="scientific">Pyronema omphalodes (strain CBS 100304)</name>
    <name type="common">Pyronema confluens</name>
    <dbReference type="NCBI Taxonomy" id="1076935"/>
    <lineage>
        <taxon>Eukaryota</taxon>
        <taxon>Fungi</taxon>
        <taxon>Dikarya</taxon>
        <taxon>Ascomycota</taxon>
        <taxon>Pezizomycotina</taxon>
        <taxon>Pezizomycetes</taxon>
        <taxon>Pezizales</taxon>
        <taxon>Pyronemataceae</taxon>
        <taxon>Pyronema</taxon>
    </lineage>
</organism>
<feature type="compositionally biased region" description="Polar residues" evidence="1">
    <location>
        <begin position="21"/>
        <end position="38"/>
    </location>
</feature>
<dbReference type="Proteomes" id="UP000018144">
    <property type="component" value="Unassembled WGS sequence"/>
</dbReference>
<evidence type="ECO:0000313" key="2">
    <source>
        <dbReference type="EMBL" id="CCX12684.1"/>
    </source>
</evidence>